<dbReference type="GeneID" id="24533913"/>
<keyword evidence="1" id="KW-0732">Signal</keyword>
<dbReference type="EMBL" id="LVLA01000015">
    <property type="protein sequence ID" value="KYN94311.1"/>
    <property type="molecule type" value="Genomic_DNA"/>
</dbReference>
<dbReference type="VEuPathDB" id="PlasmoDB:PRCDC_1465200"/>
<evidence type="ECO:0000256" key="1">
    <source>
        <dbReference type="SAM" id="SignalP"/>
    </source>
</evidence>
<protein>
    <recommendedName>
        <fullName evidence="4">SUEL-type lectin domain-containing protein</fullName>
    </recommendedName>
</protein>
<reference evidence="2 3" key="1">
    <citation type="journal article" date="2016" name="Nat. Commun.">
        <title>Genomes of cryptic chimpanzee Plasmodium species reveal key evolutionary events leading to human malaria.</title>
        <authorList>
            <person name="Sundararaman S.A."/>
            <person name="Plenderleith L.J."/>
            <person name="Liu W."/>
            <person name="Loy D.E."/>
            <person name="Learn G.H."/>
            <person name="Li Y."/>
            <person name="Shaw K.S."/>
            <person name="Ayouba A."/>
            <person name="Peeters M."/>
            <person name="Speede S."/>
            <person name="Shaw G.M."/>
            <person name="Bushman F.D."/>
            <person name="Brisson D."/>
            <person name="Rayner J.C."/>
            <person name="Sharp P.M."/>
            <person name="Hahn B.H."/>
        </authorList>
    </citation>
    <scope>NUCLEOTIDE SEQUENCE [LARGE SCALE GENOMIC DNA]</scope>
    <source>
        <strain evidence="2 3">SY57</strain>
    </source>
</reference>
<proteinExistence type="predicted"/>
<evidence type="ECO:0008006" key="4">
    <source>
        <dbReference type="Google" id="ProtNLM"/>
    </source>
</evidence>
<sequence length="313" mass="36533">MKTYINLFFLLSLLKVTFIYSKDHVNNNEEDSSIYYYGFINNEVYNHYLPSKYANIKRDNNLIKISCSKGYTVEVKRAYIVDLEDEVNDYTNMASQICQKKEECNIDIKKFKRNTNNNAIDFSTELNVEYICISSHRNLYDGKHFHQGVTHKYLIVRDQTLACVEKNKSVITFPSINKALEVCNMDNCNFVIWNPDEKRATICKENVYENMIEKKNSIIYIHPNYFFTYGYATFLNYMSICDNIIKQVPYNLSITKSADVCSHLDCDYFTKSYPGSIRSLDNTKNGKSWFCKGFPTIIPMDGFITSVKLSKFT</sequence>
<dbReference type="AlphaFoldDB" id="A0A151L5T2"/>
<evidence type="ECO:0000313" key="2">
    <source>
        <dbReference type="EMBL" id="KYN94311.1"/>
    </source>
</evidence>
<name>A0A151L5T2_PLARE</name>
<feature type="chain" id="PRO_5007583940" description="SUEL-type lectin domain-containing protein" evidence="1">
    <location>
        <begin position="22"/>
        <end position="313"/>
    </location>
</feature>
<accession>A0A151L5T2</accession>
<feature type="signal peptide" evidence="1">
    <location>
        <begin position="1"/>
        <end position="21"/>
    </location>
</feature>
<dbReference type="VEuPathDB" id="PlasmoDB:PRG01_1465900"/>
<comment type="caution">
    <text evidence="2">The sequence shown here is derived from an EMBL/GenBank/DDBJ whole genome shotgun (WGS) entry which is preliminary data.</text>
</comment>
<dbReference type="Proteomes" id="UP000076359">
    <property type="component" value="Chromosome 14"/>
</dbReference>
<gene>
    <name evidence="2" type="ORF">PRSY57_1465200</name>
</gene>
<dbReference type="RefSeq" id="XP_012765702.2">
    <property type="nucleotide sequence ID" value="XM_012910248.2"/>
</dbReference>
<dbReference type="KEGG" id="prei:PRSY57_1465200"/>
<evidence type="ECO:0000313" key="3">
    <source>
        <dbReference type="Proteomes" id="UP000076359"/>
    </source>
</evidence>
<organism evidence="2 3">
    <name type="scientific">Plasmodium reichenowi</name>
    <dbReference type="NCBI Taxonomy" id="5854"/>
    <lineage>
        <taxon>Eukaryota</taxon>
        <taxon>Sar</taxon>
        <taxon>Alveolata</taxon>
        <taxon>Apicomplexa</taxon>
        <taxon>Aconoidasida</taxon>
        <taxon>Haemosporida</taxon>
        <taxon>Plasmodiidae</taxon>
        <taxon>Plasmodium</taxon>
        <taxon>Plasmodium (Laverania)</taxon>
    </lineage>
</organism>